<dbReference type="AlphaFoldDB" id="A0A250JJ20"/>
<dbReference type="Proteomes" id="UP000217257">
    <property type="component" value="Chromosome"/>
</dbReference>
<proteinExistence type="predicted"/>
<evidence type="ECO:0000256" key="2">
    <source>
        <dbReference type="SAM" id="Phobius"/>
    </source>
</evidence>
<evidence type="ECO:0000259" key="3">
    <source>
        <dbReference type="Pfam" id="PF07584"/>
    </source>
</evidence>
<accession>A0A250JJ20</accession>
<name>A0A250JJ20_9BACT</name>
<organism evidence="5 6">
    <name type="scientific">Cystobacter fuscus</name>
    <dbReference type="NCBI Taxonomy" id="43"/>
    <lineage>
        <taxon>Bacteria</taxon>
        <taxon>Pseudomonadati</taxon>
        <taxon>Myxococcota</taxon>
        <taxon>Myxococcia</taxon>
        <taxon>Myxococcales</taxon>
        <taxon>Cystobacterineae</taxon>
        <taxon>Archangiaceae</taxon>
        <taxon>Cystobacter</taxon>
    </lineage>
</organism>
<dbReference type="PANTHER" id="PTHR37464:SF1">
    <property type="entry name" value="BLL2463 PROTEIN"/>
    <property type="match status" value="1"/>
</dbReference>
<dbReference type="PANTHER" id="PTHR37464">
    <property type="entry name" value="BLL2463 PROTEIN"/>
    <property type="match status" value="1"/>
</dbReference>
<feature type="region of interest" description="Disordered" evidence="1">
    <location>
        <begin position="525"/>
        <end position="549"/>
    </location>
</feature>
<dbReference type="KEGG" id="cfus:CYFUS_008952"/>
<feature type="transmembrane region" description="Helical" evidence="2">
    <location>
        <begin position="6"/>
        <end position="24"/>
    </location>
</feature>
<sequence length="578" mass="61673">MSLGSPWGLLALGALVPLVAAYFLRRKQKPVVVSALFLWRTPRPRAEAGPRFERFTREASLMLEVLAVVAAALFLADVRWGERERTRHLVLVVDGSLSLSARGADGVSGVERVRAEAARRVEEARATRVTVLVSGGVPRVLAGPEAEPSRALAALESFRALGADHDVAPTLRWAQELAGPDQRVHFLTDAPPGPGVAVPDSVRWTALGAPRDNVGLVSAWRRDEGSTATVTLRVARWGTGPEETEVRVVARPGPGAVEGTERRERVRLPEEGAATLRFTFEGAGDVEVSLPPDALPEDGVVRLPPAAERPLRVAWAEGLEAPVRSALERFFSVVPGVEVGSGEGALVVGPRGSDAGVTVGAGGAVRTFVGPFFAEKGHPLLDDVQLGGVRWAAGAEAPPGRPLMTAGEAVLVSEEEGRVHLNVDLSRSNVQRTSAWPVLLGNVVREARRAREGFARRQFPLGEPLAVVTRAGARYTLKGPESERLLFGAGALSLPAPESPGRYTLVREGEPVDAVEVLPLDARESDLRGRGAGDRPASEEHNNDAGQAASEGRERWPLWVLLAALLADFFLTRRVEAA</sequence>
<dbReference type="Pfam" id="PF13519">
    <property type="entry name" value="VWA_2"/>
    <property type="match status" value="1"/>
</dbReference>
<dbReference type="InterPro" id="IPR036465">
    <property type="entry name" value="vWFA_dom_sf"/>
</dbReference>
<gene>
    <name evidence="5" type="ORF">CYFUS_008952</name>
</gene>
<dbReference type="InterPro" id="IPR002035">
    <property type="entry name" value="VWF_A"/>
</dbReference>
<dbReference type="EMBL" id="CP022098">
    <property type="protein sequence ID" value="ATB43472.1"/>
    <property type="molecule type" value="Genomic_DNA"/>
</dbReference>
<dbReference type="Pfam" id="PF07584">
    <property type="entry name" value="BatA"/>
    <property type="match status" value="1"/>
</dbReference>
<protein>
    <submittedName>
        <fullName evidence="5">Uncharacterized protein</fullName>
    </submittedName>
</protein>
<feature type="compositionally biased region" description="Basic and acidic residues" evidence="1">
    <location>
        <begin position="525"/>
        <end position="543"/>
    </location>
</feature>
<evidence type="ECO:0000313" key="6">
    <source>
        <dbReference type="Proteomes" id="UP000217257"/>
    </source>
</evidence>
<keyword evidence="2" id="KW-0472">Membrane</keyword>
<evidence type="ECO:0000313" key="5">
    <source>
        <dbReference type="EMBL" id="ATB43472.1"/>
    </source>
</evidence>
<dbReference type="RefSeq" id="WP_095990883.1">
    <property type="nucleotide sequence ID" value="NZ_CP022098.1"/>
</dbReference>
<feature type="domain" description="Aerotolerance regulator N-terminal" evidence="3">
    <location>
        <begin position="1"/>
        <end position="76"/>
    </location>
</feature>
<reference evidence="5 6" key="1">
    <citation type="submission" date="2017-06" db="EMBL/GenBank/DDBJ databases">
        <title>Sequencing and comparative analysis of myxobacterial genomes.</title>
        <authorList>
            <person name="Rupp O."/>
            <person name="Goesmann A."/>
            <person name="Sogaard-Andersen L."/>
        </authorList>
    </citation>
    <scope>NUCLEOTIDE SEQUENCE [LARGE SCALE GENOMIC DNA]</scope>
    <source>
        <strain evidence="5 6">DSM 52655</strain>
    </source>
</reference>
<dbReference type="SUPFAM" id="SSF53300">
    <property type="entry name" value="vWA-like"/>
    <property type="match status" value="1"/>
</dbReference>
<evidence type="ECO:0000259" key="4">
    <source>
        <dbReference type="Pfam" id="PF13519"/>
    </source>
</evidence>
<dbReference type="InterPro" id="IPR024163">
    <property type="entry name" value="Aerotolerance_reg_N"/>
</dbReference>
<evidence type="ECO:0000256" key="1">
    <source>
        <dbReference type="SAM" id="MobiDB-lite"/>
    </source>
</evidence>
<keyword evidence="2" id="KW-0812">Transmembrane</keyword>
<feature type="domain" description="VWFA" evidence="4">
    <location>
        <begin position="89"/>
        <end position="190"/>
    </location>
</feature>
<keyword evidence="2" id="KW-1133">Transmembrane helix</keyword>
<feature type="transmembrane region" description="Helical" evidence="2">
    <location>
        <begin position="61"/>
        <end position="80"/>
    </location>
</feature>